<protein>
    <submittedName>
        <fullName evidence="7">Rhomboid family protein</fullName>
    </submittedName>
</protein>
<dbReference type="Proteomes" id="UP000317243">
    <property type="component" value="Unassembled WGS sequence"/>
</dbReference>
<gene>
    <name evidence="7" type="ORF">KOR42_43600</name>
</gene>
<evidence type="ECO:0000259" key="6">
    <source>
        <dbReference type="Pfam" id="PF01694"/>
    </source>
</evidence>
<keyword evidence="4 5" id="KW-0472">Membrane</keyword>
<feature type="transmembrane region" description="Helical" evidence="5">
    <location>
        <begin position="80"/>
        <end position="103"/>
    </location>
</feature>
<evidence type="ECO:0000256" key="4">
    <source>
        <dbReference type="ARBA" id="ARBA00023136"/>
    </source>
</evidence>
<comment type="caution">
    <text evidence="7">The sequence shown here is derived from an EMBL/GenBank/DDBJ whole genome shotgun (WGS) entry which is preliminary data.</text>
</comment>
<feature type="transmembrane region" description="Helical" evidence="5">
    <location>
        <begin position="195"/>
        <end position="214"/>
    </location>
</feature>
<dbReference type="RefSeq" id="WP_146511727.1">
    <property type="nucleotide sequence ID" value="NZ_SIHI01000028.1"/>
</dbReference>
<evidence type="ECO:0000313" key="8">
    <source>
        <dbReference type="Proteomes" id="UP000317243"/>
    </source>
</evidence>
<feature type="domain" description="Peptidase S54 rhomboid" evidence="6">
    <location>
        <begin position="62"/>
        <end position="214"/>
    </location>
</feature>
<accession>A0A5C5W7Z6</accession>
<dbReference type="GO" id="GO:0004252">
    <property type="term" value="F:serine-type endopeptidase activity"/>
    <property type="evidence" value="ECO:0007669"/>
    <property type="project" value="InterPro"/>
</dbReference>
<reference evidence="7 8" key="1">
    <citation type="submission" date="2019-02" db="EMBL/GenBank/DDBJ databases">
        <title>Deep-cultivation of Planctomycetes and their phenomic and genomic characterization uncovers novel biology.</title>
        <authorList>
            <person name="Wiegand S."/>
            <person name="Jogler M."/>
            <person name="Boedeker C."/>
            <person name="Pinto D."/>
            <person name="Vollmers J."/>
            <person name="Rivas-Marin E."/>
            <person name="Kohn T."/>
            <person name="Peeters S.H."/>
            <person name="Heuer A."/>
            <person name="Rast P."/>
            <person name="Oberbeckmann S."/>
            <person name="Bunk B."/>
            <person name="Jeske O."/>
            <person name="Meyerdierks A."/>
            <person name="Storesund J.E."/>
            <person name="Kallscheuer N."/>
            <person name="Luecker S."/>
            <person name="Lage O.M."/>
            <person name="Pohl T."/>
            <person name="Merkel B.J."/>
            <person name="Hornburger P."/>
            <person name="Mueller R.-W."/>
            <person name="Bruemmer F."/>
            <person name="Labrenz M."/>
            <person name="Spormann A.M."/>
            <person name="Op Den Camp H."/>
            <person name="Overmann J."/>
            <person name="Amann R."/>
            <person name="Jetten M.S.M."/>
            <person name="Mascher T."/>
            <person name="Medema M.H."/>
            <person name="Devos D.P."/>
            <person name="Kaster A.-K."/>
            <person name="Ovreas L."/>
            <person name="Rohde M."/>
            <person name="Galperin M.Y."/>
            <person name="Jogler C."/>
        </authorList>
    </citation>
    <scope>NUCLEOTIDE SEQUENCE [LARGE SCALE GENOMIC DNA]</scope>
    <source>
        <strain evidence="7 8">KOR42</strain>
    </source>
</reference>
<dbReference type="Gene3D" id="1.20.1540.10">
    <property type="entry name" value="Rhomboid-like"/>
    <property type="match status" value="1"/>
</dbReference>
<name>A0A5C5W7Z6_9PLAN</name>
<evidence type="ECO:0000256" key="5">
    <source>
        <dbReference type="SAM" id="Phobius"/>
    </source>
</evidence>
<feature type="transmembrane region" description="Helical" evidence="5">
    <location>
        <begin position="123"/>
        <end position="145"/>
    </location>
</feature>
<dbReference type="SUPFAM" id="SSF144091">
    <property type="entry name" value="Rhomboid-like"/>
    <property type="match status" value="1"/>
</dbReference>
<dbReference type="InterPro" id="IPR035952">
    <property type="entry name" value="Rhomboid-like_sf"/>
</dbReference>
<evidence type="ECO:0000256" key="3">
    <source>
        <dbReference type="ARBA" id="ARBA00022989"/>
    </source>
</evidence>
<dbReference type="InterPro" id="IPR022764">
    <property type="entry name" value="Peptidase_S54_rhomboid_dom"/>
</dbReference>
<organism evidence="7 8">
    <name type="scientific">Thalassoglobus neptunius</name>
    <dbReference type="NCBI Taxonomy" id="1938619"/>
    <lineage>
        <taxon>Bacteria</taxon>
        <taxon>Pseudomonadati</taxon>
        <taxon>Planctomycetota</taxon>
        <taxon>Planctomycetia</taxon>
        <taxon>Planctomycetales</taxon>
        <taxon>Planctomycetaceae</taxon>
        <taxon>Thalassoglobus</taxon>
    </lineage>
</organism>
<feature type="transmembrane region" description="Helical" evidence="5">
    <location>
        <begin position="157"/>
        <end position="183"/>
    </location>
</feature>
<dbReference type="EMBL" id="SIHI01000028">
    <property type="protein sequence ID" value="TWT46383.1"/>
    <property type="molecule type" value="Genomic_DNA"/>
</dbReference>
<dbReference type="OrthoDB" id="9813074at2"/>
<evidence type="ECO:0000313" key="7">
    <source>
        <dbReference type="EMBL" id="TWT46383.1"/>
    </source>
</evidence>
<dbReference type="AlphaFoldDB" id="A0A5C5W7Z6"/>
<evidence type="ECO:0000256" key="2">
    <source>
        <dbReference type="ARBA" id="ARBA00022692"/>
    </source>
</evidence>
<keyword evidence="3 5" id="KW-1133">Transmembrane helix</keyword>
<proteinExistence type="predicted"/>
<evidence type="ECO:0000256" key="1">
    <source>
        <dbReference type="ARBA" id="ARBA00004141"/>
    </source>
</evidence>
<dbReference type="PANTHER" id="PTHR43066:SF11">
    <property type="entry name" value="PEPTIDASE S54 RHOMBOID DOMAIN-CONTAINING PROTEIN"/>
    <property type="match status" value="1"/>
</dbReference>
<sequence>MLIPLSDNVDKEHLPITGFALIVLNAYVWIYTARLGFDDHTMRTTVQFFNDWGCVPTDLSQGKVVGLFTSMFVHGGFMHFLGNMIFLWTLMWSLEASLGWFRFAPLYIGSGLLSGVAQASMDFSSEIPCIGASGAISGLFGAYLFKFGMATKFKMLFFFIIRGFVFTMPAWLFGAFWLGMQYWGHFTSDPSEPGVGWMCHLSGFFIGMILCWMLDENDAQLIERAGELRIATAKERAAKEELSSQPIQYNYADDSEEVPENAWVYCQSELSDDDLIAPTLYRCPTDPAEADFRFQRFVRSVNFLIARNSQGFGQMWSTE</sequence>
<dbReference type="PANTHER" id="PTHR43066">
    <property type="entry name" value="RHOMBOID-RELATED PROTEIN"/>
    <property type="match status" value="1"/>
</dbReference>
<dbReference type="Pfam" id="PF01694">
    <property type="entry name" value="Rhomboid"/>
    <property type="match status" value="1"/>
</dbReference>
<keyword evidence="2 5" id="KW-0812">Transmembrane</keyword>
<feature type="transmembrane region" description="Helical" evidence="5">
    <location>
        <begin position="14"/>
        <end position="33"/>
    </location>
</feature>
<dbReference type="GO" id="GO:0016020">
    <property type="term" value="C:membrane"/>
    <property type="evidence" value="ECO:0007669"/>
    <property type="project" value="UniProtKB-SubCell"/>
</dbReference>
<keyword evidence="8" id="KW-1185">Reference proteome</keyword>
<comment type="subcellular location">
    <subcellularLocation>
        <location evidence="1">Membrane</location>
        <topology evidence="1">Multi-pass membrane protein</topology>
    </subcellularLocation>
</comment>